<dbReference type="Proteomes" id="UP000186303">
    <property type="component" value="Chromosome 3"/>
</dbReference>
<comment type="subcellular location">
    <subcellularLocation>
        <location evidence="2 9">Mitochondrion inner membrane</location>
        <topology evidence="2 9">Single-pass membrane protein</topology>
    </subcellularLocation>
</comment>
<dbReference type="KEGG" id="msym:MSY001_0459"/>
<evidence type="ECO:0000256" key="4">
    <source>
        <dbReference type="ARBA" id="ARBA00022692"/>
    </source>
</evidence>
<dbReference type="AlphaFoldDB" id="M5E5Q3"/>
<evidence type="ECO:0000256" key="8">
    <source>
        <dbReference type="ARBA" id="ARBA00023136"/>
    </source>
</evidence>
<evidence type="ECO:0000256" key="7">
    <source>
        <dbReference type="ARBA" id="ARBA00023128"/>
    </source>
</evidence>
<comment type="similarity">
    <text evidence="3 9">Belongs to the MICOS complex subunit Mic10 family.</text>
</comment>
<dbReference type="GO" id="GO:0061617">
    <property type="term" value="C:MICOS complex"/>
    <property type="evidence" value="ECO:0007669"/>
    <property type="project" value="UniProtKB-UniRule"/>
</dbReference>
<dbReference type="PANTHER" id="PTHR21304">
    <property type="entry name" value="MICOS COMPLEX SUBUNIT MIC10"/>
    <property type="match status" value="1"/>
</dbReference>
<dbReference type="VEuPathDB" id="FungiDB:MSYG_2223"/>
<evidence type="ECO:0000313" key="11">
    <source>
        <dbReference type="Proteomes" id="UP000186303"/>
    </source>
</evidence>
<dbReference type="Pfam" id="PF04418">
    <property type="entry name" value="DUF543"/>
    <property type="match status" value="1"/>
</dbReference>
<organism evidence="10 11">
    <name type="scientific">Malassezia sympodialis (strain ATCC 42132)</name>
    <name type="common">Atopic eczema-associated yeast</name>
    <dbReference type="NCBI Taxonomy" id="1230383"/>
    <lineage>
        <taxon>Eukaryota</taxon>
        <taxon>Fungi</taxon>
        <taxon>Dikarya</taxon>
        <taxon>Basidiomycota</taxon>
        <taxon>Ustilaginomycotina</taxon>
        <taxon>Malasseziomycetes</taxon>
        <taxon>Malasseziales</taxon>
        <taxon>Malasseziaceae</taxon>
        <taxon>Malassezia</taxon>
    </lineage>
</organism>
<sequence length="184" mass="19999">MSGSDKAPGRLASEDVLNKKMDLCLSNAIVKTGIGFSAGVVLSVLFLRRRSWPVWLGTGFGLGAGYTDCERSFNPVSVPGVRLLPTGTREVPDTRFGALQQRVGELFGDAREKAANAVDQTSDFRTAAHERFTELSQQGKEAFEKQVGQLQAKTQDLKDKIVESSKDVAKEVTPVADDKKVRVV</sequence>
<reference evidence="11" key="1">
    <citation type="journal article" date="2017" name="Nucleic Acids Res.">
        <title>Proteogenomics produces comprehensive and highly accurate protein-coding gene annotation in a complete genome assembly of Malassezia sympodialis.</title>
        <authorList>
            <person name="Zhu Y."/>
            <person name="Engstroem P.G."/>
            <person name="Tellgren-Roth C."/>
            <person name="Baudo C.D."/>
            <person name="Kennell J.C."/>
            <person name="Sun S."/>
            <person name="Billmyre R.B."/>
            <person name="Schroeder M.S."/>
            <person name="Andersson A."/>
            <person name="Holm T."/>
            <person name="Sigurgeirsson B."/>
            <person name="Wu G."/>
            <person name="Sankaranarayanan S.R."/>
            <person name="Siddharthan R."/>
            <person name="Sanyal K."/>
            <person name="Lundeberg J."/>
            <person name="Nystedt B."/>
            <person name="Boekhout T."/>
            <person name="Dawson T.L. Jr."/>
            <person name="Heitman J."/>
            <person name="Scheynius A."/>
            <person name="Lehtioe J."/>
        </authorList>
    </citation>
    <scope>NUCLEOTIDE SEQUENCE [LARGE SCALE GENOMIC DNA]</scope>
    <source>
        <strain evidence="11">ATCC 42132</strain>
    </source>
</reference>
<dbReference type="HOGENOM" id="CLU_1468471_0_0_1"/>
<comment type="function">
    <text evidence="1 9">Component of the MICOS complex, a large protein complex of the mitochondrial inner membrane that plays crucial roles in the maintenance of crista junctions, inner membrane architecture, and formation of contact sites to the outer membrane.</text>
</comment>
<keyword evidence="6 9" id="KW-1133">Transmembrane helix</keyword>
<evidence type="ECO:0000256" key="5">
    <source>
        <dbReference type="ARBA" id="ARBA00022792"/>
    </source>
</evidence>
<keyword evidence="8 9" id="KW-0472">Membrane</keyword>
<evidence type="ECO:0000256" key="3">
    <source>
        <dbReference type="ARBA" id="ARBA00006792"/>
    </source>
</evidence>
<evidence type="ECO:0000256" key="6">
    <source>
        <dbReference type="ARBA" id="ARBA00022989"/>
    </source>
</evidence>
<accession>M5E5Q3</accession>
<keyword evidence="5 9" id="KW-0999">Mitochondrion inner membrane</keyword>
<protein>
    <recommendedName>
        <fullName evidence="9">MICOS complex subunit MIC10</fullName>
    </recommendedName>
</protein>
<dbReference type="EMBL" id="LT671823">
    <property type="protein sequence ID" value="SHO77881.1"/>
    <property type="molecule type" value="Genomic_DNA"/>
</dbReference>
<name>M5E5Q3_MALS4</name>
<evidence type="ECO:0000313" key="10">
    <source>
        <dbReference type="EMBL" id="SHO77881.1"/>
    </source>
</evidence>
<comment type="subunit">
    <text evidence="9">Component of the mitochondrial contact site and cristae organizing system (MICOS) complex.</text>
</comment>
<evidence type="ECO:0000256" key="9">
    <source>
        <dbReference type="RuleBase" id="RU363011"/>
    </source>
</evidence>
<dbReference type="OMA" id="AGYTDCE"/>
<dbReference type="PANTHER" id="PTHR21304:SF0">
    <property type="entry name" value="MICOS COMPLEX SUBUNIT MIC10"/>
    <property type="match status" value="1"/>
</dbReference>
<evidence type="ECO:0000256" key="2">
    <source>
        <dbReference type="ARBA" id="ARBA00004434"/>
    </source>
</evidence>
<gene>
    <name evidence="10" type="ORF">MSYG_2223</name>
</gene>
<dbReference type="RefSeq" id="XP_018739088.1">
    <property type="nucleotide sequence ID" value="XM_018885543.1"/>
</dbReference>
<dbReference type="OrthoDB" id="1916310at2759"/>
<keyword evidence="4 9" id="KW-0812">Transmembrane</keyword>
<keyword evidence="11" id="KW-1185">Reference proteome</keyword>
<dbReference type="STRING" id="1230383.M5E5Q3"/>
<feature type="transmembrane region" description="Helical" evidence="9">
    <location>
        <begin position="28"/>
        <end position="47"/>
    </location>
</feature>
<keyword evidence="7 9" id="KW-0496">Mitochondrion</keyword>
<dbReference type="InterPro" id="IPR007512">
    <property type="entry name" value="Mic10"/>
</dbReference>
<proteinExistence type="inferred from homology"/>
<evidence type="ECO:0000256" key="1">
    <source>
        <dbReference type="ARBA" id="ARBA00002689"/>
    </source>
</evidence>